<dbReference type="PANTHER" id="PTHR42796">
    <property type="entry name" value="FUMARYLACETOACETATE HYDROLASE DOMAIN-CONTAINING PROTEIN 2A-RELATED"/>
    <property type="match status" value="1"/>
</dbReference>
<evidence type="ECO:0000256" key="1">
    <source>
        <dbReference type="ARBA" id="ARBA00010211"/>
    </source>
</evidence>
<dbReference type="EMBL" id="JAGINP010000010">
    <property type="protein sequence ID" value="MBP2293342.1"/>
    <property type="molecule type" value="Genomic_DNA"/>
</dbReference>
<evidence type="ECO:0000259" key="3">
    <source>
        <dbReference type="Pfam" id="PF01557"/>
    </source>
</evidence>
<feature type="domain" description="Fumarylacetoacetase-like C-terminal" evidence="3">
    <location>
        <begin position="67"/>
        <end position="271"/>
    </location>
</feature>
<gene>
    <name evidence="4" type="ORF">J2851_003125</name>
</gene>
<name>A0ABS4SL96_9PROT</name>
<proteinExistence type="inferred from homology"/>
<keyword evidence="2" id="KW-0479">Metal-binding</keyword>
<dbReference type="Proteomes" id="UP000781958">
    <property type="component" value="Unassembled WGS sequence"/>
</dbReference>
<evidence type="ECO:0000313" key="4">
    <source>
        <dbReference type="EMBL" id="MBP2293342.1"/>
    </source>
</evidence>
<accession>A0ABS4SL96</accession>
<dbReference type="RefSeq" id="WP_209767275.1">
    <property type="nucleotide sequence ID" value="NZ_JAGINP010000010.1"/>
</dbReference>
<sequence>MKIAFLGGAFTGRMGLVETGGEGGGTVAVLPEGVGLADLSGAPPAPVTTLPLGEAVLEAPVLPDARIICVGLNFRSHAEELGMAIPERPSVFPRYSSSLVGPGRDVILPAASVQLDYEIELAAVIGRHGRHIPAAEAAGHVLGYTCMAENSVRDWQTHSRQVLPGKNFDGSGAIGPWIVTPDEMPPTADLRFETLVNGEGRQRGVGTDMIFSVEDCIAYLSTFMALRPGDVIALGTPPGVAFGKPDPQWLKDGDAVEMRISGIGSLCNTVRAEQRGEKR</sequence>
<dbReference type="InterPro" id="IPR036663">
    <property type="entry name" value="Fumarylacetoacetase_C_sf"/>
</dbReference>
<dbReference type="Pfam" id="PF01557">
    <property type="entry name" value="FAA_hydrolase"/>
    <property type="match status" value="1"/>
</dbReference>
<dbReference type="SUPFAM" id="SSF56529">
    <property type="entry name" value="FAH"/>
    <property type="match status" value="1"/>
</dbReference>
<evidence type="ECO:0000256" key="2">
    <source>
        <dbReference type="ARBA" id="ARBA00022723"/>
    </source>
</evidence>
<dbReference type="PANTHER" id="PTHR42796:SF4">
    <property type="entry name" value="FUMARYLACETOACETATE HYDROLASE DOMAIN-CONTAINING PROTEIN 2A"/>
    <property type="match status" value="1"/>
</dbReference>
<organism evidence="4 5">
    <name type="scientific">Azospirillum rugosum</name>
    <dbReference type="NCBI Taxonomy" id="416170"/>
    <lineage>
        <taxon>Bacteria</taxon>
        <taxon>Pseudomonadati</taxon>
        <taxon>Pseudomonadota</taxon>
        <taxon>Alphaproteobacteria</taxon>
        <taxon>Rhodospirillales</taxon>
        <taxon>Azospirillaceae</taxon>
        <taxon>Azospirillum</taxon>
    </lineage>
</organism>
<protein>
    <submittedName>
        <fullName evidence="4">2-keto-4-pentenoate hydratase/2-oxohepta-3-ene-1,7-dioic acid hydratase in catechol pathway</fullName>
    </submittedName>
</protein>
<reference evidence="4 5" key="1">
    <citation type="submission" date="2021-03" db="EMBL/GenBank/DDBJ databases">
        <title>Genomic Encyclopedia of Type Strains, Phase III (KMG-III): the genomes of soil and plant-associated and newly described type strains.</title>
        <authorList>
            <person name="Whitman W."/>
        </authorList>
    </citation>
    <scope>NUCLEOTIDE SEQUENCE [LARGE SCALE GENOMIC DNA]</scope>
    <source>
        <strain evidence="4 5">IMMIB AFH-6</strain>
    </source>
</reference>
<comment type="caution">
    <text evidence="4">The sequence shown here is derived from an EMBL/GenBank/DDBJ whole genome shotgun (WGS) entry which is preliminary data.</text>
</comment>
<dbReference type="InterPro" id="IPR011234">
    <property type="entry name" value="Fumarylacetoacetase-like_C"/>
</dbReference>
<dbReference type="Gene3D" id="3.90.850.10">
    <property type="entry name" value="Fumarylacetoacetase-like, C-terminal domain"/>
    <property type="match status" value="1"/>
</dbReference>
<dbReference type="InterPro" id="IPR051121">
    <property type="entry name" value="FAH"/>
</dbReference>
<comment type="similarity">
    <text evidence="1">Belongs to the FAH family.</text>
</comment>
<keyword evidence="5" id="KW-1185">Reference proteome</keyword>
<evidence type="ECO:0000313" key="5">
    <source>
        <dbReference type="Proteomes" id="UP000781958"/>
    </source>
</evidence>